<dbReference type="AlphaFoldDB" id="A0A8J6YPF2"/>
<gene>
    <name evidence="2" type="ORF">IHV25_05830</name>
</gene>
<accession>A0A8J6YPF2</accession>
<dbReference type="EMBL" id="JACZHT010000003">
    <property type="protein sequence ID" value="MBE1237166.1"/>
    <property type="molecule type" value="Genomic_DNA"/>
</dbReference>
<dbReference type="Proteomes" id="UP000631034">
    <property type="component" value="Unassembled WGS sequence"/>
</dbReference>
<evidence type="ECO:0000313" key="3">
    <source>
        <dbReference type="Proteomes" id="UP000631034"/>
    </source>
</evidence>
<sequence length="311" mass="34247">MIISASRRTDIPAFHMDWLLNRLREGHALVRNPVNPRSITRVDLSREAVDGIVFWTKNPAPLLEHIGALDGWPFYVQFTLTGYGPDLEPRVPDRARRLDTFRALAARIGPDRVTWRYDPIILSPAWPVAFHLETFEALCRELAGSTTRCVISVLDLYAKIRRPMLALGVRAPSEGEAADLARALHTLGAAHEITVSACCEPAFRAAGLPPARCIDASQLARPGEAPPAARRDPGQRPACACDRSVDIGHYGTCPHGCLYCYANPSRGRVLERLGRYDPGAPMLCDAPGPDDRVTQPRPRRASPGQGHLFQD</sequence>
<name>A0A8J6YPF2_9PROT</name>
<dbReference type="InterPro" id="IPR014998">
    <property type="entry name" value="DUF1848"/>
</dbReference>
<evidence type="ECO:0000313" key="2">
    <source>
        <dbReference type="EMBL" id="MBE1237166.1"/>
    </source>
</evidence>
<keyword evidence="3" id="KW-1185">Reference proteome</keyword>
<organism evidence="2 3">
    <name type="scientific">Phaeovibrio sulfidiphilus</name>
    <dbReference type="NCBI Taxonomy" id="1220600"/>
    <lineage>
        <taxon>Bacteria</taxon>
        <taxon>Pseudomonadati</taxon>
        <taxon>Pseudomonadota</taxon>
        <taxon>Alphaproteobacteria</taxon>
        <taxon>Rhodospirillales</taxon>
        <taxon>Rhodospirillaceae</taxon>
        <taxon>Phaeovibrio</taxon>
    </lineage>
</organism>
<comment type="caution">
    <text evidence="2">The sequence shown here is derived from an EMBL/GenBank/DDBJ whole genome shotgun (WGS) entry which is preliminary data.</text>
</comment>
<feature type="region of interest" description="Disordered" evidence="1">
    <location>
        <begin position="280"/>
        <end position="311"/>
    </location>
</feature>
<proteinExistence type="predicted"/>
<dbReference type="Pfam" id="PF08902">
    <property type="entry name" value="DUF1848"/>
    <property type="match status" value="1"/>
</dbReference>
<protein>
    <submittedName>
        <fullName evidence="2">DUF1848 domain-containing protein</fullName>
    </submittedName>
</protein>
<reference evidence="2" key="1">
    <citation type="submission" date="2020-10" db="EMBL/GenBank/DDBJ databases">
        <title>Genome sequence of the unusual species of purple photosynthetic bacteria, Phaeovibrio sulfidiphilus DSM 23193, type strain.</title>
        <authorList>
            <person name="Kyndt J.A."/>
            <person name="Meyer T.E."/>
        </authorList>
    </citation>
    <scope>NUCLEOTIDE SEQUENCE</scope>
    <source>
        <strain evidence="2">DSM 23193</strain>
    </source>
</reference>
<evidence type="ECO:0000256" key="1">
    <source>
        <dbReference type="SAM" id="MobiDB-lite"/>
    </source>
</evidence>